<sequence>MWMASCRSPVHNGRVEMDFRNAIDELLAWARQWFDYAVTPWFFYQAAIIVTLFLVAKLAAQRIEPLVEDRARQIKGHPGLLRVVVALLRRTDWILFTLFLLAAFVLMRAVTWPSRTHFIYIALSLSLAWLFASVLSRIIRNRIVARTLGWLTWIYAALVILGIDDETATFLDGLAIPLGAVRLSALMVLKAALLLIATVWLAVVVGKYIDERVRISEELTPSIRVLVGKVAKIGLVLVAGAIALSSVGLDLTALTIFSGAVGVGLAFGLQKVVSNFVSGMIILLDKSIKPGDTISLEGTFGWVRELRARFVSVVTRDGREFLIPNEDFITQRVINWSFSDNLVRLDVNFGVSYDADPHKVSELAIAAAMSVGRVEADRRPVCWLTEFGDSSLDFVLRFWIHDPQQGLTNVRGKVLLALWDTFRENGISIPYPHREIIMKPDGRVGRSRGR</sequence>
<dbReference type="InterPro" id="IPR011066">
    <property type="entry name" value="MscS_channel_C_sf"/>
</dbReference>
<evidence type="ECO:0000259" key="8">
    <source>
        <dbReference type="Pfam" id="PF00924"/>
    </source>
</evidence>
<dbReference type="Pfam" id="PF00924">
    <property type="entry name" value="MS_channel_2nd"/>
    <property type="match status" value="1"/>
</dbReference>
<evidence type="ECO:0000313" key="10">
    <source>
        <dbReference type="EMBL" id="TWI35330.1"/>
    </source>
</evidence>
<feature type="transmembrane region" description="Helical" evidence="7">
    <location>
        <begin position="41"/>
        <end position="60"/>
    </location>
</feature>
<dbReference type="SUPFAM" id="SSF82861">
    <property type="entry name" value="Mechanosensitive channel protein MscS (YggB), transmembrane region"/>
    <property type="match status" value="1"/>
</dbReference>
<reference evidence="10 11" key="1">
    <citation type="journal article" date="2015" name="Stand. Genomic Sci.">
        <title>Genomic Encyclopedia of Bacterial and Archaeal Type Strains, Phase III: the genomes of soil and plant-associated and newly described type strains.</title>
        <authorList>
            <person name="Whitman W.B."/>
            <person name="Woyke T."/>
            <person name="Klenk H.P."/>
            <person name="Zhou Y."/>
            <person name="Lilburn T.G."/>
            <person name="Beck B.J."/>
            <person name="De Vos P."/>
            <person name="Vandamme P."/>
            <person name="Eisen J.A."/>
            <person name="Garrity G."/>
            <person name="Hugenholtz P."/>
            <person name="Kyrpides N.C."/>
        </authorList>
    </citation>
    <scope>NUCLEOTIDE SEQUENCE [LARGE SCALE GENOMIC DNA]</scope>
    <source>
        <strain evidence="10 11">CGMCC 1.2546</strain>
    </source>
</reference>
<proteinExistence type="inferred from homology"/>
<dbReference type="Gene3D" id="3.30.70.100">
    <property type="match status" value="1"/>
</dbReference>
<feature type="transmembrane region" description="Helical" evidence="7">
    <location>
        <begin position="117"/>
        <end position="136"/>
    </location>
</feature>
<dbReference type="InterPro" id="IPR010920">
    <property type="entry name" value="LSM_dom_sf"/>
</dbReference>
<dbReference type="InterPro" id="IPR052702">
    <property type="entry name" value="MscS-like_channel"/>
</dbReference>
<dbReference type="SUPFAM" id="SSF50182">
    <property type="entry name" value="Sm-like ribonucleoproteins"/>
    <property type="match status" value="1"/>
</dbReference>
<dbReference type="InterPro" id="IPR011014">
    <property type="entry name" value="MscS_channel_TM-2"/>
</dbReference>
<evidence type="ECO:0000256" key="5">
    <source>
        <dbReference type="ARBA" id="ARBA00022989"/>
    </source>
</evidence>
<name>A0A562NTF1_9HYPH</name>
<feature type="transmembrane region" description="Helical" evidence="7">
    <location>
        <begin position="183"/>
        <end position="205"/>
    </location>
</feature>
<organism evidence="10 11">
    <name type="scientific">Mesorhizobium tianshanense</name>
    <dbReference type="NCBI Taxonomy" id="39844"/>
    <lineage>
        <taxon>Bacteria</taxon>
        <taxon>Pseudomonadati</taxon>
        <taxon>Pseudomonadota</taxon>
        <taxon>Alphaproteobacteria</taxon>
        <taxon>Hyphomicrobiales</taxon>
        <taxon>Phyllobacteriaceae</taxon>
        <taxon>Mesorhizobium</taxon>
    </lineage>
</organism>
<evidence type="ECO:0000256" key="1">
    <source>
        <dbReference type="ARBA" id="ARBA00004651"/>
    </source>
</evidence>
<comment type="subcellular location">
    <subcellularLocation>
        <location evidence="1">Cell membrane</location>
        <topology evidence="1">Multi-pass membrane protein</topology>
    </subcellularLocation>
</comment>
<dbReference type="Proteomes" id="UP000317122">
    <property type="component" value="Unassembled WGS sequence"/>
</dbReference>
<dbReference type="InterPro" id="IPR023408">
    <property type="entry name" value="MscS_beta-dom_sf"/>
</dbReference>
<dbReference type="InterPro" id="IPR049278">
    <property type="entry name" value="MS_channel_C"/>
</dbReference>
<keyword evidence="11" id="KW-1185">Reference proteome</keyword>
<dbReference type="EMBL" id="VLKT01000019">
    <property type="protein sequence ID" value="TWI35330.1"/>
    <property type="molecule type" value="Genomic_DNA"/>
</dbReference>
<dbReference type="Pfam" id="PF21082">
    <property type="entry name" value="MS_channel_3rd"/>
    <property type="match status" value="1"/>
</dbReference>
<feature type="transmembrane region" description="Helical" evidence="7">
    <location>
        <begin position="93"/>
        <end position="111"/>
    </location>
</feature>
<dbReference type="GO" id="GO:0005886">
    <property type="term" value="C:plasma membrane"/>
    <property type="evidence" value="ECO:0007669"/>
    <property type="project" value="UniProtKB-SubCell"/>
</dbReference>
<dbReference type="SUPFAM" id="SSF82689">
    <property type="entry name" value="Mechanosensitive channel protein MscS (YggB), C-terminal domain"/>
    <property type="match status" value="1"/>
</dbReference>
<evidence type="ECO:0000256" key="7">
    <source>
        <dbReference type="SAM" id="Phobius"/>
    </source>
</evidence>
<comment type="similarity">
    <text evidence="2">Belongs to the MscS (TC 1.A.23) family.</text>
</comment>
<accession>A0A562NTF1</accession>
<feature type="transmembrane region" description="Helical" evidence="7">
    <location>
        <begin position="143"/>
        <end position="163"/>
    </location>
</feature>
<feature type="domain" description="Mechanosensitive ion channel MscS C-terminal" evidence="9">
    <location>
        <begin position="346"/>
        <end position="429"/>
    </location>
</feature>
<feature type="transmembrane region" description="Helical" evidence="7">
    <location>
        <begin position="251"/>
        <end position="269"/>
    </location>
</feature>
<dbReference type="InterPro" id="IPR006685">
    <property type="entry name" value="MscS_channel_2nd"/>
</dbReference>
<evidence type="ECO:0000256" key="4">
    <source>
        <dbReference type="ARBA" id="ARBA00022692"/>
    </source>
</evidence>
<keyword evidence="5 7" id="KW-1133">Transmembrane helix</keyword>
<gene>
    <name evidence="10" type="ORF">IQ26_03310</name>
</gene>
<dbReference type="PANTHER" id="PTHR30347">
    <property type="entry name" value="POTASSIUM CHANNEL RELATED"/>
    <property type="match status" value="1"/>
</dbReference>
<evidence type="ECO:0000259" key="9">
    <source>
        <dbReference type="Pfam" id="PF21082"/>
    </source>
</evidence>
<dbReference type="AlphaFoldDB" id="A0A562NTF1"/>
<keyword evidence="6 7" id="KW-0472">Membrane</keyword>
<keyword evidence="3" id="KW-1003">Cell membrane</keyword>
<evidence type="ECO:0000313" key="11">
    <source>
        <dbReference type="Proteomes" id="UP000317122"/>
    </source>
</evidence>
<evidence type="ECO:0000256" key="3">
    <source>
        <dbReference type="ARBA" id="ARBA00022475"/>
    </source>
</evidence>
<evidence type="ECO:0000256" key="2">
    <source>
        <dbReference type="ARBA" id="ARBA00008017"/>
    </source>
</evidence>
<protein>
    <submittedName>
        <fullName evidence="10">Mechanosensitive ion channel-like protein</fullName>
    </submittedName>
</protein>
<dbReference type="Gene3D" id="2.30.30.60">
    <property type="match status" value="1"/>
</dbReference>
<comment type="caution">
    <text evidence="10">The sequence shown here is derived from an EMBL/GenBank/DDBJ whole genome shotgun (WGS) entry which is preliminary data.</text>
</comment>
<dbReference type="PANTHER" id="PTHR30347:SF1">
    <property type="entry name" value="MECHANOSENSITIVE CHANNEL MSCK"/>
    <property type="match status" value="1"/>
</dbReference>
<evidence type="ECO:0000256" key="6">
    <source>
        <dbReference type="ARBA" id="ARBA00023136"/>
    </source>
</evidence>
<keyword evidence="4 7" id="KW-0812">Transmembrane</keyword>
<feature type="domain" description="Mechanosensitive ion channel MscS" evidence="8">
    <location>
        <begin position="272"/>
        <end position="337"/>
    </location>
</feature>
<dbReference type="Gene3D" id="1.10.287.1260">
    <property type="match status" value="1"/>
</dbReference>
<dbReference type="GO" id="GO:0008381">
    <property type="term" value="F:mechanosensitive monoatomic ion channel activity"/>
    <property type="evidence" value="ECO:0007669"/>
    <property type="project" value="UniProtKB-ARBA"/>
</dbReference>
<feature type="transmembrane region" description="Helical" evidence="7">
    <location>
        <begin position="226"/>
        <end position="245"/>
    </location>
</feature>